<comment type="caution">
    <text evidence="3">The sequence shown here is derived from an EMBL/GenBank/DDBJ whole genome shotgun (WGS) entry which is preliminary data.</text>
</comment>
<dbReference type="AlphaFoldDB" id="A0A2W5N5X0"/>
<dbReference type="InterPro" id="IPR019734">
    <property type="entry name" value="TPR_rpt"/>
</dbReference>
<feature type="repeat" description="TPR" evidence="1">
    <location>
        <begin position="230"/>
        <end position="263"/>
    </location>
</feature>
<accession>A0A2W5N5X0</accession>
<dbReference type="InterPro" id="IPR011990">
    <property type="entry name" value="TPR-like_helical_dom_sf"/>
</dbReference>
<feature type="compositionally biased region" description="Polar residues" evidence="2">
    <location>
        <begin position="142"/>
        <end position="156"/>
    </location>
</feature>
<dbReference type="Pfam" id="PF13432">
    <property type="entry name" value="TPR_16"/>
    <property type="match status" value="1"/>
</dbReference>
<gene>
    <name evidence="3" type="primary">ygbF</name>
    <name evidence="3" type="ORF">DI551_02805</name>
</gene>
<evidence type="ECO:0000313" key="3">
    <source>
        <dbReference type="EMBL" id="PZQ47709.1"/>
    </source>
</evidence>
<feature type="compositionally biased region" description="Basic and acidic residues" evidence="2">
    <location>
        <begin position="299"/>
        <end position="310"/>
    </location>
</feature>
<organism evidence="3 4">
    <name type="scientific">Micavibrio aeruginosavorus</name>
    <dbReference type="NCBI Taxonomy" id="349221"/>
    <lineage>
        <taxon>Bacteria</taxon>
        <taxon>Pseudomonadati</taxon>
        <taxon>Bdellovibrionota</taxon>
        <taxon>Bdellovibrionia</taxon>
        <taxon>Bdellovibrionales</taxon>
        <taxon>Pseudobdellovibrionaceae</taxon>
        <taxon>Micavibrio</taxon>
    </lineage>
</organism>
<dbReference type="PROSITE" id="PS50005">
    <property type="entry name" value="TPR"/>
    <property type="match status" value="1"/>
</dbReference>
<reference evidence="3 4" key="1">
    <citation type="submission" date="2017-08" db="EMBL/GenBank/DDBJ databases">
        <title>Infants hospitalized years apart are colonized by the same room-sourced microbial strains.</title>
        <authorList>
            <person name="Brooks B."/>
            <person name="Olm M.R."/>
            <person name="Firek B.A."/>
            <person name="Baker R."/>
            <person name="Thomas B.C."/>
            <person name="Morowitz M.J."/>
            <person name="Banfield J.F."/>
        </authorList>
    </citation>
    <scope>NUCLEOTIDE SEQUENCE [LARGE SCALE GENOMIC DNA]</scope>
    <source>
        <strain evidence="3">S2_005_002_R2_29</strain>
    </source>
</reference>
<dbReference type="SUPFAM" id="SSF48452">
    <property type="entry name" value="TPR-like"/>
    <property type="match status" value="1"/>
</dbReference>
<feature type="region of interest" description="Disordered" evidence="2">
    <location>
        <begin position="299"/>
        <end position="319"/>
    </location>
</feature>
<evidence type="ECO:0000313" key="4">
    <source>
        <dbReference type="Proteomes" id="UP000249417"/>
    </source>
</evidence>
<name>A0A2W5N5X0_9BACT</name>
<dbReference type="Pfam" id="PF13174">
    <property type="entry name" value="TPR_6"/>
    <property type="match status" value="1"/>
</dbReference>
<dbReference type="InterPro" id="IPR034706">
    <property type="entry name" value="CpoB"/>
</dbReference>
<dbReference type="Proteomes" id="UP000249417">
    <property type="component" value="Unassembled WGS sequence"/>
</dbReference>
<dbReference type="InterPro" id="IPR014162">
    <property type="entry name" value="CpoB_C"/>
</dbReference>
<proteinExistence type="inferred from homology"/>
<sequence length="319" mass="34113">MSGSVHRFKKQASAQRILPLCLCGLLGFTFLVPVAHAQNSDVLNRLKRIENDVDTLNRAVYKGETPPPSAADNGATADLEVRLGRIENDLRDLTGKVEQQGYDTQQLQQKMDALEQNARMRLDAIDAKLAGGTPMGNVPAMTPTQPNAGGSPTNDPNVIPPTAPDGTPAALQPDANAAASEDVTGGELGSTDAAGLYEQGFAQIKAQDYASAEKTFAAFMKKYPDHALAPNALYWLGETYYVRKDYNKAARTFAEAYQKYPGGPKGADNLLKLGMSLAGKGEKDNACIALGQLRKEYPKGPEPVLKRGEQEMSTLGCGA</sequence>
<feature type="compositionally biased region" description="Low complexity" evidence="2">
    <location>
        <begin position="169"/>
        <end position="179"/>
    </location>
</feature>
<evidence type="ECO:0000256" key="1">
    <source>
        <dbReference type="PROSITE-ProRule" id="PRU00339"/>
    </source>
</evidence>
<feature type="region of interest" description="Disordered" evidence="2">
    <location>
        <begin position="133"/>
        <end position="186"/>
    </location>
</feature>
<keyword evidence="1" id="KW-0802">TPR repeat</keyword>
<dbReference type="HAMAP" id="MF_02066">
    <property type="entry name" value="CpoB"/>
    <property type="match status" value="1"/>
</dbReference>
<protein>
    <submittedName>
        <fullName evidence="3">Tol-pal system protein YbgF</fullName>
    </submittedName>
</protein>
<evidence type="ECO:0000256" key="2">
    <source>
        <dbReference type="SAM" id="MobiDB-lite"/>
    </source>
</evidence>
<dbReference type="NCBIfam" id="TIGR02795">
    <property type="entry name" value="tol_pal_ybgF"/>
    <property type="match status" value="1"/>
</dbReference>
<dbReference type="GO" id="GO:0051301">
    <property type="term" value="P:cell division"/>
    <property type="evidence" value="ECO:0007669"/>
    <property type="project" value="InterPro"/>
</dbReference>
<dbReference type="EMBL" id="QFQB01000010">
    <property type="protein sequence ID" value="PZQ47709.1"/>
    <property type="molecule type" value="Genomic_DNA"/>
</dbReference>
<dbReference type="Gene3D" id="1.25.40.10">
    <property type="entry name" value="Tetratricopeptide repeat domain"/>
    <property type="match status" value="1"/>
</dbReference>